<evidence type="ECO:0000313" key="4">
    <source>
        <dbReference type="EMBL" id="OEH79213.1"/>
    </source>
</evidence>
<dbReference type="VEuPathDB" id="ToxoDB:LOC34618521"/>
<dbReference type="InterPro" id="IPR000330">
    <property type="entry name" value="SNF2_N"/>
</dbReference>
<dbReference type="InterPro" id="IPR027417">
    <property type="entry name" value="P-loop_NTPase"/>
</dbReference>
<dbReference type="Gene3D" id="3.40.50.300">
    <property type="entry name" value="P-loop containing nucleotide triphosphate hydrolases"/>
    <property type="match status" value="1"/>
</dbReference>
<evidence type="ECO:0000259" key="3">
    <source>
        <dbReference type="SMART" id="SM00490"/>
    </source>
</evidence>
<dbReference type="InParanoid" id="A0A1D3D6Y8"/>
<comment type="caution">
    <text evidence="4">The sequence shown here is derived from an EMBL/GenBank/DDBJ whole genome shotgun (WGS) entry which is preliminary data.</text>
</comment>
<dbReference type="AlphaFoldDB" id="A0A1D3D6Y8"/>
<dbReference type="InterPro" id="IPR038718">
    <property type="entry name" value="SNF2-like_sf"/>
</dbReference>
<feature type="region of interest" description="Disordered" evidence="2">
    <location>
        <begin position="38"/>
        <end position="58"/>
    </location>
</feature>
<dbReference type="GO" id="GO:0016787">
    <property type="term" value="F:hydrolase activity"/>
    <property type="evidence" value="ECO:0007669"/>
    <property type="project" value="UniProtKB-KW"/>
</dbReference>
<evidence type="ECO:0000256" key="2">
    <source>
        <dbReference type="SAM" id="MobiDB-lite"/>
    </source>
</evidence>
<feature type="domain" description="Helicase C-terminal" evidence="3">
    <location>
        <begin position="416"/>
        <end position="498"/>
    </location>
</feature>
<dbReference type="Proteomes" id="UP000095192">
    <property type="component" value="Unassembled WGS sequence"/>
</dbReference>
<sequence length="561" mass="62312">MEGHFHFRANFQPPWQKRIDSYKTGKLTLESRSPVGMKRAFTTTATDQGNNPRTDAPKLREDMCESKETSANTAQIVTSSCYKEESMQHYSAPKLPACYAISFANKNQPQVTPYKVLYCKRSLKKHKTYQTSGTQVPGFCQQGQTPSCENEPVDARVGEGGASVLFYEHYDSGPNDWQCEAPRKASEGSNAVASSGLVPLGEDFIDKKLRPHQKMGLHWMHSRIAAGGGCILADTMGLGKTLQALALLWSLLREHVVQHNAAPFKTLIVCPTSLKTNWRTGTLPNEKTFKKVFLEPIIRGCRPEATETEVIIGLHRTNWGNGFLLCKSSGPLLVPRKRVVTVHVELSPMHKLAYNDFCKECLTRLEVAKTDCLGILTTLRRLVNVPEMFVTDQFASRELLKNGIQDEEDAELTVLDKVESLIKKETWSFLRLDGSTPQPLRGSIVDKFNTDLVTRVFLLSSKAGGTGLNLTGANRLIHMDPDCTHLLYSPSEFVSNADDNSKLIGAFTPGSGTLPVWLDGFHLSWDVPIIRRIELEVTGLVPTILAFALNMMLGGYSVHQC</sequence>
<dbReference type="Pfam" id="PF00176">
    <property type="entry name" value="SNF2-rel_dom"/>
    <property type="match status" value="1"/>
</dbReference>
<gene>
    <name evidence="4" type="ORF">cyc_01526</name>
</gene>
<dbReference type="Pfam" id="PF00271">
    <property type="entry name" value="Helicase_C"/>
    <property type="match status" value="1"/>
</dbReference>
<dbReference type="InterPro" id="IPR001650">
    <property type="entry name" value="Helicase_C-like"/>
</dbReference>
<reference evidence="4 5" key="1">
    <citation type="journal article" date="2016" name="BMC Genomics">
        <title>Comparative genomics reveals Cyclospora cayetanensis possesses coccidia-like metabolism and invasion components but unique surface antigens.</title>
        <authorList>
            <person name="Liu S."/>
            <person name="Wang L."/>
            <person name="Zheng H."/>
            <person name="Xu Z."/>
            <person name="Roellig D.M."/>
            <person name="Li N."/>
            <person name="Frace M.A."/>
            <person name="Tang K."/>
            <person name="Arrowood M.J."/>
            <person name="Moss D.M."/>
            <person name="Zhang L."/>
            <person name="Feng Y."/>
            <person name="Xiao L."/>
        </authorList>
    </citation>
    <scope>NUCLEOTIDE SEQUENCE [LARGE SCALE GENOMIC DNA]</scope>
    <source>
        <strain evidence="4 5">CHN_HEN01</strain>
    </source>
</reference>
<dbReference type="GO" id="GO:0005524">
    <property type="term" value="F:ATP binding"/>
    <property type="evidence" value="ECO:0007669"/>
    <property type="project" value="InterPro"/>
</dbReference>
<keyword evidence="5" id="KW-1185">Reference proteome</keyword>
<accession>A0A1D3D6Y8</accession>
<dbReference type="InterPro" id="IPR049730">
    <property type="entry name" value="SNF2/RAD54-like_C"/>
</dbReference>
<dbReference type="SMART" id="SM00490">
    <property type="entry name" value="HELICc"/>
    <property type="match status" value="1"/>
</dbReference>
<dbReference type="PANTHER" id="PTHR45629">
    <property type="entry name" value="SNF2/RAD54 FAMILY MEMBER"/>
    <property type="match status" value="1"/>
</dbReference>
<evidence type="ECO:0000256" key="1">
    <source>
        <dbReference type="ARBA" id="ARBA00022801"/>
    </source>
</evidence>
<dbReference type="EMBL" id="JROU02000464">
    <property type="protein sequence ID" value="OEH79213.1"/>
    <property type="molecule type" value="Genomic_DNA"/>
</dbReference>
<protein>
    <submittedName>
        <fullName evidence="4">DNA repair and recombination protein</fullName>
    </submittedName>
</protein>
<proteinExistence type="predicted"/>
<dbReference type="InterPro" id="IPR050496">
    <property type="entry name" value="SNF2_RAD54_helicase_repair"/>
</dbReference>
<feature type="compositionally biased region" description="Polar residues" evidence="2">
    <location>
        <begin position="41"/>
        <end position="53"/>
    </location>
</feature>
<dbReference type="Gene3D" id="3.40.50.10810">
    <property type="entry name" value="Tandem AAA-ATPase domain"/>
    <property type="match status" value="1"/>
</dbReference>
<evidence type="ECO:0000313" key="5">
    <source>
        <dbReference type="Proteomes" id="UP000095192"/>
    </source>
</evidence>
<organism evidence="4 5">
    <name type="scientific">Cyclospora cayetanensis</name>
    <dbReference type="NCBI Taxonomy" id="88456"/>
    <lineage>
        <taxon>Eukaryota</taxon>
        <taxon>Sar</taxon>
        <taxon>Alveolata</taxon>
        <taxon>Apicomplexa</taxon>
        <taxon>Conoidasida</taxon>
        <taxon>Coccidia</taxon>
        <taxon>Eucoccidiorida</taxon>
        <taxon>Eimeriorina</taxon>
        <taxon>Eimeriidae</taxon>
        <taxon>Cyclospora</taxon>
    </lineage>
</organism>
<dbReference type="CDD" id="cd18793">
    <property type="entry name" value="SF2_C_SNF"/>
    <property type="match status" value="1"/>
</dbReference>
<dbReference type="PANTHER" id="PTHR45629:SF7">
    <property type="entry name" value="DNA EXCISION REPAIR PROTEIN ERCC-6-RELATED"/>
    <property type="match status" value="1"/>
</dbReference>
<dbReference type="SUPFAM" id="SSF52540">
    <property type="entry name" value="P-loop containing nucleoside triphosphate hydrolases"/>
    <property type="match status" value="2"/>
</dbReference>
<name>A0A1D3D6Y8_9EIME</name>
<dbReference type="VEuPathDB" id="ToxoDB:cyc_01526"/>
<keyword evidence="1" id="KW-0378">Hydrolase</keyword>